<keyword evidence="2 5" id="KW-0547">Nucleotide-binding</keyword>
<dbReference type="PROSITE" id="PS00107">
    <property type="entry name" value="PROTEIN_KINASE_ATP"/>
    <property type="match status" value="1"/>
</dbReference>
<dbReference type="SUPFAM" id="SSF56112">
    <property type="entry name" value="Protein kinase-like (PK-like)"/>
    <property type="match status" value="1"/>
</dbReference>
<feature type="non-terminal residue" evidence="7">
    <location>
        <position position="954"/>
    </location>
</feature>
<gene>
    <name evidence="7" type="ORF">PENTCL1PPCAC_23891</name>
</gene>
<sequence length="954" mass="107532">TDLANISRRLTSLIDKSTILLDDPDPIPSAFTSAASIMKATIDEARSIMDTASTSNDIEALSANVIEAEQLVTRLDERSKTWESFATSRNNVEQYLEMFRTIIENLVVKTSTSENGADLTAELIAATEAVKKLPPLNAKIDSLLLLANQLHRSSQYITRFFVDEFERTKTGLVNVMNKLKDMVMIAGDIELNQLEDEIGIRSSGTASDILARSYICTIHTFNSAFKLRTTAEAVEAAYDSVCRSNIIENPGHKPNHVSRIDKILAGAYQENNAASIASEAADLDIRNVMSRIYVEEKIAAGEFSFSYYLNALNEEGDDMTGMQCSRVHHIVSEAPCLLNNPYADPDTYVDTARRFEDAINDAIFECAHSSNIPPEAESFIASNKETVHVLNQLKERSIDWKYYAAAKMTVKNAIEENRKTLDQNLCKETMRDYCEAVADLQVLSNLIVSIAPLQNAIEAMRVFTPRLHPLKLTLEDVSFFEQELSRLHEQATDLCNKMSPECEDEKTLTDSISKIADEITSLGSLIVPSTGPEILEAIRGHDFPGFEHQLDQLANAPQAVDRKFVQRDVSHIESVILKLKVLKSELAEAIKKAYEDEKTICAIGEQLRKLVDETPIEEVTYDKLVELERQLLDIGSPSAYVYVDEVESLRDKKLDTYPSEFRSKFKPIKIIGGGSFGCVFEAEFKLIEMKYAVKRIPLKRRDAAVKKALNEVKALASFEHKGIVRYNMAWIEEPPAGWQRTFDEKLLKEFLRENENHTDNQETEEETNKSVKYDNNSVFLYIKMELGKSNLADWIRSNTERRDPMTIRKWFKQIVSAVAYIHEQNTMHRDLKPGNILVVSDKIVKICDLGIATVIEREEGGALTLRTDIGTNLYKAPEQLTDFPVYDQRVDIFALGLILLEMSAIMTGEERSQNFCCIRCATKLPVLHGQPSTLDLVTRLTSLNKDQRPSLKEI</sequence>
<dbReference type="PROSITE" id="PS50011">
    <property type="entry name" value="PROTEIN_KINASE_DOM"/>
    <property type="match status" value="1"/>
</dbReference>
<feature type="non-terminal residue" evidence="7">
    <location>
        <position position="1"/>
    </location>
</feature>
<evidence type="ECO:0000256" key="1">
    <source>
        <dbReference type="ARBA" id="ARBA00022679"/>
    </source>
</evidence>
<dbReference type="Proteomes" id="UP001432027">
    <property type="component" value="Unassembled WGS sequence"/>
</dbReference>
<evidence type="ECO:0000256" key="2">
    <source>
        <dbReference type="ARBA" id="ARBA00022741"/>
    </source>
</evidence>
<keyword evidence="8" id="KW-1185">Reference proteome</keyword>
<name>A0AAV5U4L5_9BILA</name>
<dbReference type="GO" id="GO:0005634">
    <property type="term" value="C:nucleus"/>
    <property type="evidence" value="ECO:0007669"/>
    <property type="project" value="TreeGrafter"/>
</dbReference>
<protein>
    <recommendedName>
        <fullName evidence="6">Protein kinase domain-containing protein</fullName>
    </recommendedName>
</protein>
<dbReference type="InterPro" id="IPR017441">
    <property type="entry name" value="Protein_kinase_ATP_BS"/>
</dbReference>
<feature type="domain" description="Protein kinase" evidence="6">
    <location>
        <begin position="665"/>
        <end position="954"/>
    </location>
</feature>
<feature type="binding site" evidence="5">
    <location>
        <position position="699"/>
    </location>
    <ligand>
        <name>ATP</name>
        <dbReference type="ChEBI" id="CHEBI:30616"/>
    </ligand>
</feature>
<dbReference type="FunFam" id="3.30.200.20:FF:000706">
    <property type="entry name" value="Protein kinase"/>
    <property type="match status" value="1"/>
</dbReference>
<dbReference type="InterPro" id="IPR000719">
    <property type="entry name" value="Prot_kinase_dom"/>
</dbReference>
<proteinExistence type="predicted"/>
<dbReference type="AlphaFoldDB" id="A0AAV5U4L5"/>
<keyword evidence="1" id="KW-0808">Transferase</keyword>
<evidence type="ECO:0000313" key="7">
    <source>
        <dbReference type="EMBL" id="GMT01717.1"/>
    </source>
</evidence>
<organism evidence="7 8">
    <name type="scientific">Pristionchus entomophagus</name>
    <dbReference type="NCBI Taxonomy" id="358040"/>
    <lineage>
        <taxon>Eukaryota</taxon>
        <taxon>Metazoa</taxon>
        <taxon>Ecdysozoa</taxon>
        <taxon>Nematoda</taxon>
        <taxon>Chromadorea</taxon>
        <taxon>Rhabditida</taxon>
        <taxon>Rhabditina</taxon>
        <taxon>Diplogasteromorpha</taxon>
        <taxon>Diplogasteroidea</taxon>
        <taxon>Neodiplogasteridae</taxon>
        <taxon>Pristionchus</taxon>
    </lineage>
</organism>
<evidence type="ECO:0000256" key="5">
    <source>
        <dbReference type="PROSITE-ProRule" id="PRU10141"/>
    </source>
</evidence>
<dbReference type="Pfam" id="PF24611">
    <property type="entry name" value="Spectrin_Anc-1"/>
    <property type="match status" value="2"/>
</dbReference>
<dbReference type="Gene3D" id="1.10.510.10">
    <property type="entry name" value="Transferase(Phosphotransferase) domain 1"/>
    <property type="match status" value="1"/>
</dbReference>
<dbReference type="InterPro" id="IPR057134">
    <property type="entry name" value="Spectrin_Anc-1_3"/>
</dbReference>
<keyword evidence="4 5" id="KW-0067">ATP-binding</keyword>
<dbReference type="InterPro" id="IPR011009">
    <property type="entry name" value="Kinase-like_dom_sf"/>
</dbReference>
<accession>A0AAV5U4L5</accession>
<dbReference type="SMART" id="SM00220">
    <property type="entry name" value="S_TKc"/>
    <property type="match status" value="1"/>
</dbReference>
<dbReference type="Gene3D" id="3.30.200.20">
    <property type="entry name" value="Phosphorylase Kinase, domain 1"/>
    <property type="match status" value="1"/>
</dbReference>
<dbReference type="GO" id="GO:0004694">
    <property type="term" value="F:eukaryotic translation initiation factor 2alpha kinase activity"/>
    <property type="evidence" value="ECO:0007669"/>
    <property type="project" value="TreeGrafter"/>
</dbReference>
<evidence type="ECO:0000256" key="4">
    <source>
        <dbReference type="ARBA" id="ARBA00022840"/>
    </source>
</evidence>
<evidence type="ECO:0000259" key="6">
    <source>
        <dbReference type="PROSITE" id="PS50011"/>
    </source>
</evidence>
<evidence type="ECO:0000313" key="8">
    <source>
        <dbReference type="Proteomes" id="UP001432027"/>
    </source>
</evidence>
<keyword evidence="3" id="KW-0418">Kinase</keyword>
<dbReference type="GO" id="GO:0005737">
    <property type="term" value="C:cytoplasm"/>
    <property type="evidence" value="ECO:0007669"/>
    <property type="project" value="TreeGrafter"/>
</dbReference>
<reference evidence="7" key="1">
    <citation type="submission" date="2023-10" db="EMBL/GenBank/DDBJ databases">
        <title>Genome assembly of Pristionchus species.</title>
        <authorList>
            <person name="Yoshida K."/>
            <person name="Sommer R.J."/>
        </authorList>
    </citation>
    <scope>NUCLEOTIDE SEQUENCE</scope>
    <source>
        <strain evidence="7">RS0144</strain>
    </source>
</reference>
<comment type="caution">
    <text evidence="7">The sequence shown here is derived from an EMBL/GenBank/DDBJ whole genome shotgun (WGS) entry which is preliminary data.</text>
</comment>
<dbReference type="EMBL" id="BTSX01000005">
    <property type="protein sequence ID" value="GMT01717.1"/>
    <property type="molecule type" value="Genomic_DNA"/>
</dbReference>
<evidence type="ECO:0000256" key="3">
    <source>
        <dbReference type="ARBA" id="ARBA00022777"/>
    </source>
</evidence>
<dbReference type="PANTHER" id="PTHR11042:SF91">
    <property type="entry name" value="EUKARYOTIC TRANSLATION INITIATION FACTOR 2-ALPHA KINASE"/>
    <property type="match status" value="1"/>
</dbReference>
<dbReference type="Pfam" id="PF00069">
    <property type="entry name" value="Pkinase"/>
    <property type="match status" value="1"/>
</dbReference>
<dbReference type="InterPro" id="IPR050339">
    <property type="entry name" value="CC_SR_Kinase"/>
</dbReference>
<dbReference type="PANTHER" id="PTHR11042">
    <property type="entry name" value="EUKARYOTIC TRANSLATION INITIATION FACTOR 2-ALPHA KINASE EIF2-ALPHA KINASE -RELATED"/>
    <property type="match status" value="1"/>
</dbReference>
<dbReference type="GO" id="GO:0005524">
    <property type="term" value="F:ATP binding"/>
    <property type="evidence" value="ECO:0007669"/>
    <property type="project" value="UniProtKB-UniRule"/>
</dbReference>